<comment type="caution">
    <text evidence="1">The sequence shown here is derived from an EMBL/GenBank/DDBJ whole genome shotgun (WGS) entry which is preliminary data.</text>
</comment>
<dbReference type="Proteomes" id="UP001219525">
    <property type="component" value="Unassembled WGS sequence"/>
</dbReference>
<evidence type="ECO:0000313" key="2">
    <source>
        <dbReference type="Proteomes" id="UP001219525"/>
    </source>
</evidence>
<keyword evidence="2" id="KW-1185">Reference proteome</keyword>
<protein>
    <submittedName>
        <fullName evidence="1">Uncharacterized protein</fullName>
    </submittedName>
</protein>
<dbReference type="EMBL" id="JARJCW010000003">
    <property type="protein sequence ID" value="KAJ7226999.1"/>
    <property type="molecule type" value="Genomic_DNA"/>
</dbReference>
<proteinExistence type="predicted"/>
<accession>A0AAD6YR02</accession>
<reference evidence="1" key="1">
    <citation type="submission" date="2023-03" db="EMBL/GenBank/DDBJ databases">
        <title>Massive genome expansion in bonnet fungi (Mycena s.s.) driven by repeated elements and novel gene families across ecological guilds.</title>
        <authorList>
            <consortium name="Lawrence Berkeley National Laboratory"/>
            <person name="Harder C.B."/>
            <person name="Miyauchi S."/>
            <person name="Viragh M."/>
            <person name="Kuo A."/>
            <person name="Thoen E."/>
            <person name="Andreopoulos B."/>
            <person name="Lu D."/>
            <person name="Skrede I."/>
            <person name="Drula E."/>
            <person name="Henrissat B."/>
            <person name="Morin E."/>
            <person name="Kohler A."/>
            <person name="Barry K."/>
            <person name="LaButti K."/>
            <person name="Morin E."/>
            <person name="Salamov A."/>
            <person name="Lipzen A."/>
            <person name="Mereny Z."/>
            <person name="Hegedus B."/>
            <person name="Baldrian P."/>
            <person name="Stursova M."/>
            <person name="Weitz H."/>
            <person name="Taylor A."/>
            <person name="Grigoriev I.V."/>
            <person name="Nagy L.G."/>
            <person name="Martin F."/>
            <person name="Kauserud H."/>
        </authorList>
    </citation>
    <scope>NUCLEOTIDE SEQUENCE</scope>
    <source>
        <strain evidence="1">9144</strain>
    </source>
</reference>
<evidence type="ECO:0000313" key="1">
    <source>
        <dbReference type="EMBL" id="KAJ7226999.1"/>
    </source>
</evidence>
<sequence>MPTPECPPNLHISGRKLKELKLVQEALRFEPRIIAMKPAPTPLRRKAAAAWARRGEAAGDRFLNCSGSRLTIFGVNFRSTRKPSCRFKVSLRHFSTMEGSEILRCQLGLLRIAHESPYMRSSASCRHFSQIEGGNRMCDNHGTRSDYPVDSGQGAWLVADTTHRQIQEEMAANFKLRRITASPSVDRALDKVIGSQIKPVKHRLKRYTLMKDRTGTWILKLMEVRSNLNVTKEHNDAASDSVDHLTRRGLGLTDTTATTSWQASNCITHGPAVPLRNMDCTDIQVASYVLCYRHLPSPIGSNTIQTFRTAWVSRNETNKVDGTGGGLAGAIGTDVSFQIQVGPFKLSVISLSRHFQPRHFEPMERDARERGVEAQQSGRPAFVAVTGQGGPVSSVKGASEASDAPTQYIQTGHIRGFSGPRMRRWSSVDSLADPCTPVNKSTQGIRDFSNPTILFVAYKFHYLS</sequence>
<organism evidence="1 2">
    <name type="scientific">Mycena pura</name>
    <dbReference type="NCBI Taxonomy" id="153505"/>
    <lineage>
        <taxon>Eukaryota</taxon>
        <taxon>Fungi</taxon>
        <taxon>Dikarya</taxon>
        <taxon>Basidiomycota</taxon>
        <taxon>Agaricomycotina</taxon>
        <taxon>Agaricomycetes</taxon>
        <taxon>Agaricomycetidae</taxon>
        <taxon>Agaricales</taxon>
        <taxon>Marasmiineae</taxon>
        <taxon>Mycenaceae</taxon>
        <taxon>Mycena</taxon>
    </lineage>
</organism>
<dbReference type="AlphaFoldDB" id="A0AAD6YR02"/>
<gene>
    <name evidence="1" type="ORF">GGX14DRAFT_627786</name>
</gene>
<name>A0AAD6YR02_9AGAR</name>